<feature type="region of interest" description="Disordered" evidence="2">
    <location>
        <begin position="130"/>
        <end position="156"/>
    </location>
</feature>
<sequence length="169" mass="19307">MDFNKYGLTEEQIKALETEYNTEITKIKEEAVKPYADYKTLKTNLNEANLKNTSYQNDIKSLTKTNEQLQEKYNNSLMDNAINMGLIEEGIKYPDLFACQIDRTSVKLEDGKVIGLKEQISTLKDKYADILNPTPSGKTPPPSGDPRPSIDITKMSPEQIHKNWDKLFK</sequence>
<evidence type="ECO:0000313" key="3">
    <source>
        <dbReference type="EMBL" id="XCD06764.1"/>
    </source>
</evidence>
<dbReference type="GO" id="GO:0019069">
    <property type="term" value="P:viral capsid assembly"/>
    <property type="evidence" value="ECO:0007669"/>
    <property type="project" value="InterPro"/>
</dbReference>
<accession>A0AAU8B5F3</accession>
<evidence type="ECO:0000256" key="2">
    <source>
        <dbReference type="SAM" id="MobiDB-lite"/>
    </source>
</evidence>
<feature type="coiled-coil region" evidence="1">
    <location>
        <begin position="38"/>
        <end position="79"/>
    </location>
</feature>
<keyword evidence="1" id="KW-0175">Coiled coil</keyword>
<dbReference type="Pfam" id="PF06810">
    <property type="entry name" value="Phage_scaffold"/>
    <property type="match status" value="1"/>
</dbReference>
<protein>
    <submittedName>
        <fullName evidence="3">Structural protein</fullName>
    </submittedName>
</protein>
<organism evidence="3">
    <name type="scientific">Dulem virus 30</name>
    <dbReference type="NCBI Taxonomy" id="3145748"/>
    <lineage>
        <taxon>Viruses</taxon>
        <taxon>Duplodnaviria</taxon>
        <taxon>Heunggongvirae</taxon>
        <taxon>Uroviricota</taxon>
        <taxon>Caudoviricetes</taxon>
    </lineage>
</organism>
<proteinExistence type="predicted"/>
<evidence type="ECO:0000256" key="1">
    <source>
        <dbReference type="SAM" id="Coils"/>
    </source>
</evidence>
<dbReference type="EMBL" id="PP511706">
    <property type="protein sequence ID" value="XCD06764.1"/>
    <property type="molecule type" value="Genomic_DNA"/>
</dbReference>
<dbReference type="InterPro" id="IPR009636">
    <property type="entry name" value="SCAF"/>
</dbReference>
<reference evidence="3" key="1">
    <citation type="submission" date="2024-03" db="EMBL/GenBank/DDBJ databases">
        <title>Diverse circular DNA viruses in blood, oral, and fecal samples of captive lemurs.</title>
        <authorList>
            <person name="Paietta E.N."/>
            <person name="Kraberger S."/>
            <person name="Lund M.C."/>
            <person name="Custer J.M."/>
            <person name="Vargas K.M."/>
            <person name="Ehmke E.E."/>
            <person name="Yoder A.D."/>
            <person name="Varsani A."/>
        </authorList>
    </citation>
    <scope>NUCLEOTIDE SEQUENCE</scope>
    <source>
        <strain evidence="3">Duke_26_2</strain>
    </source>
</reference>
<name>A0AAU8B5F3_9CAUD</name>